<dbReference type="AlphaFoldDB" id="A0A0U5GH67"/>
<dbReference type="Pfam" id="PF00172">
    <property type="entry name" value="Zn_clus"/>
    <property type="match status" value="1"/>
</dbReference>
<evidence type="ECO:0000313" key="7">
    <source>
        <dbReference type="Proteomes" id="UP000054771"/>
    </source>
</evidence>
<keyword evidence="4" id="KW-0539">Nucleus</keyword>
<dbReference type="Gene3D" id="4.10.240.10">
    <property type="entry name" value="Zn(2)-C6 fungal-type DNA-binding domain"/>
    <property type="match status" value="1"/>
</dbReference>
<keyword evidence="2" id="KW-0238">DNA-binding</keyword>
<evidence type="ECO:0000256" key="4">
    <source>
        <dbReference type="ARBA" id="ARBA00023242"/>
    </source>
</evidence>
<accession>A0A0U5GH67</accession>
<protein>
    <recommendedName>
        <fullName evidence="5">Zn(2)-C6 fungal-type domain-containing protein</fullName>
    </recommendedName>
</protein>
<reference evidence="7" key="1">
    <citation type="journal article" date="2016" name="Genome Announc.">
        <title>Draft genome sequences of fungus Aspergillus calidoustus.</title>
        <authorList>
            <person name="Horn F."/>
            <person name="Linde J."/>
            <person name="Mattern D.J."/>
            <person name="Walther G."/>
            <person name="Guthke R."/>
            <person name="Scherlach K."/>
            <person name="Martin K."/>
            <person name="Brakhage A.A."/>
            <person name="Petzke L."/>
            <person name="Valiante V."/>
        </authorList>
    </citation>
    <scope>NUCLEOTIDE SEQUENCE [LARGE SCALE GENOMIC DNA]</scope>
    <source>
        <strain evidence="7">SF006504</strain>
    </source>
</reference>
<feature type="domain" description="Zn(2)-C6 fungal-type" evidence="5">
    <location>
        <begin position="55"/>
        <end position="88"/>
    </location>
</feature>
<dbReference type="InterPro" id="IPR036864">
    <property type="entry name" value="Zn2-C6_fun-type_DNA-bd_sf"/>
</dbReference>
<keyword evidence="1" id="KW-0805">Transcription regulation</keyword>
<keyword evidence="3" id="KW-0804">Transcription</keyword>
<organism evidence="6 7">
    <name type="scientific">Aspergillus calidoustus</name>
    <dbReference type="NCBI Taxonomy" id="454130"/>
    <lineage>
        <taxon>Eukaryota</taxon>
        <taxon>Fungi</taxon>
        <taxon>Dikarya</taxon>
        <taxon>Ascomycota</taxon>
        <taxon>Pezizomycotina</taxon>
        <taxon>Eurotiomycetes</taxon>
        <taxon>Eurotiomycetidae</taxon>
        <taxon>Eurotiales</taxon>
        <taxon>Aspergillaceae</taxon>
        <taxon>Aspergillus</taxon>
        <taxon>Aspergillus subgen. Nidulantes</taxon>
    </lineage>
</organism>
<dbReference type="EMBL" id="CDMC01000025">
    <property type="protein sequence ID" value="CEL11371.1"/>
    <property type="molecule type" value="Genomic_DNA"/>
</dbReference>
<name>A0A0U5GH67_ASPCI</name>
<evidence type="ECO:0000256" key="3">
    <source>
        <dbReference type="ARBA" id="ARBA00023163"/>
    </source>
</evidence>
<dbReference type="InterPro" id="IPR001138">
    <property type="entry name" value="Zn2Cys6_DnaBD"/>
</dbReference>
<keyword evidence="7" id="KW-1185">Reference proteome</keyword>
<evidence type="ECO:0000256" key="1">
    <source>
        <dbReference type="ARBA" id="ARBA00023015"/>
    </source>
</evidence>
<sequence>MNQFSVIKWRLESHTQTYNPDACASCNESKLKPCPECVRRNIECTPRQSCSRFAACMHCVKRKAKHSDQRPCVRCVADGVPCVPREKSHETQTTENSFSTISDTATSAVHQSLLPSIDESQSESTESRASVFCPSPASSRLPSPENDRLDQMMPPKDLHACLENISDARQLSVLNSCWNTYKRTATNFYIQTSYIKAFIEVARCGSVENIKKGVIPLLTTFKDLRSLSHEHRDIIYELVQLKYAIVCYSS</sequence>
<dbReference type="Proteomes" id="UP000054771">
    <property type="component" value="Unassembled WGS sequence"/>
</dbReference>
<gene>
    <name evidence="6" type="ORF">ASPCAL14474</name>
</gene>
<proteinExistence type="predicted"/>
<evidence type="ECO:0000259" key="5">
    <source>
        <dbReference type="Pfam" id="PF00172"/>
    </source>
</evidence>
<dbReference type="GO" id="GO:0008270">
    <property type="term" value="F:zinc ion binding"/>
    <property type="evidence" value="ECO:0007669"/>
    <property type="project" value="InterPro"/>
</dbReference>
<dbReference type="GO" id="GO:0000981">
    <property type="term" value="F:DNA-binding transcription factor activity, RNA polymerase II-specific"/>
    <property type="evidence" value="ECO:0007669"/>
    <property type="project" value="InterPro"/>
</dbReference>
<evidence type="ECO:0000256" key="2">
    <source>
        <dbReference type="ARBA" id="ARBA00023125"/>
    </source>
</evidence>
<dbReference type="GO" id="GO:0003677">
    <property type="term" value="F:DNA binding"/>
    <property type="evidence" value="ECO:0007669"/>
    <property type="project" value="UniProtKB-KW"/>
</dbReference>
<evidence type="ECO:0000313" key="6">
    <source>
        <dbReference type="EMBL" id="CEL11371.1"/>
    </source>
</evidence>